<evidence type="ECO:0000313" key="1">
    <source>
        <dbReference type="EMBL" id="PGH05710.1"/>
    </source>
</evidence>
<sequence length="222" mass="24399">MLNEIVQIDNKGGHHENCDQLAHVIRSQPPPASLSIYQPRANQELNIEPPIAQTCSHLLNTLSTFLAIRPRSSSLGILVQESTSSISYPRTAAWNALAFQVLVSTFRDGGAREQAREQIATVTLHVGDGDGTFEFVEDVESRARKLWWNDSLSSSPAQVQSGGLEVNQLVQTILKPAALATVHEREGRAASMNATETYPVFIVYIRRPRPGKTQTNEPTSIS</sequence>
<accession>A0A2B7XA03</accession>
<organism evidence="1 2">
    <name type="scientific">Helicocarpus griseus UAMH5409</name>
    <dbReference type="NCBI Taxonomy" id="1447875"/>
    <lineage>
        <taxon>Eukaryota</taxon>
        <taxon>Fungi</taxon>
        <taxon>Dikarya</taxon>
        <taxon>Ascomycota</taxon>
        <taxon>Pezizomycotina</taxon>
        <taxon>Eurotiomycetes</taxon>
        <taxon>Eurotiomycetidae</taxon>
        <taxon>Onygenales</taxon>
        <taxon>Ajellomycetaceae</taxon>
        <taxon>Helicocarpus</taxon>
    </lineage>
</organism>
<proteinExistence type="predicted"/>
<dbReference type="EMBL" id="PDNB01000123">
    <property type="protein sequence ID" value="PGH05710.1"/>
    <property type="molecule type" value="Genomic_DNA"/>
</dbReference>
<evidence type="ECO:0000313" key="2">
    <source>
        <dbReference type="Proteomes" id="UP000223968"/>
    </source>
</evidence>
<evidence type="ECO:0008006" key="3">
    <source>
        <dbReference type="Google" id="ProtNLM"/>
    </source>
</evidence>
<keyword evidence="2" id="KW-1185">Reference proteome</keyword>
<dbReference type="OrthoDB" id="4168609at2759"/>
<dbReference type="Proteomes" id="UP000223968">
    <property type="component" value="Unassembled WGS sequence"/>
</dbReference>
<gene>
    <name evidence="1" type="ORF">AJ79_06726</name>
</gene>
<name>A0A2B7XA03_9EURO</name>
<comment type="caution">
    <text evidence="1">The sequence shown here is derived from an EMBL/GenBank/DDBJ whole genome shotgun (WGS) entry which is preliminary data.</text>
</comment>
<dbReference type="AlphaFoldDB" id="A0A2B7XA03"/>
<reference evidence="1 2" key="1">
    <citation type="submission" date="2017-10" db="EMBL/GenBank/DDBJ databases">
        <title>Comparative genomics in systemic dimorphic fungi from Ajellomycetaceae.</title>
        <authorList>
            <person name="Munoz J.F."/>
            <person name="Mcewen J.G."/>
            <person name="Clay O.K."/>
            <person name="Cuomo C.A."/>
        </authorList>
    </citation>
    <scope>NUCLEOTIDE SEQUENCE [LARGE SCALE GENOMIC DNA]</scope>
    <source>
        <strain evidence="1 2">UAMH5409</strain>
    </source>
</reference>
<protein>
    <recommendedName>
        <fullName evidence="3">Autophagy-related protein 101</fullName>
    </recommendedName>
</protein>